<sequence>MKNIIIKSMIMLTSLTPFIFNPMQMGMILLMQTMLTTMLMNKMLPSSWFSLITFIMMIGGLLILFTYMSSVASNEKIMIKYNLTFITIIIMMPLDEMMMMKTNYMENSINMIENISLSKMFNNKTLYMSMYMIMYLLLTMIMVSKMIKTYKGPLRSKYEQTNTKKTYIKSYQ</sequence>
<keyword evidence="1" id="KW-0812">Transmembrane</keyword>
<organism evidence="2">
    <name type="scientific">Taharana fasciana</name>
    <name type="common">Leafhopper</name>
    <dbReference type="NCBI Taxonomy" id="2038276"/>
    <lineage>
        <taxon>Eukaryota</taxon>
        <taxon>Metazoa</taxon>
        <taxon>Ecdysozoa</taxon>
        <taxon>Arthropoda</taxon>
        <taxon>Hexapoda</taxon>
        <taxon>Insecta</taxon>
        <taxon>Pterygota</taxon>
        <taxon>Neoptera</taxon>
        <taxon>Paraneoptera</taxon>
        <taxon>Hemiptera</taxon>
        <taxon>Auchenorrhyncha</taxon>
        <taxon>Membracoidea</taxon>
        <taxon>Cicadellidae</taxon>
        <taxon>Coelidiinae</taxon>
        <taxon>Taharana</taxon>
    </lineage>
</organism>
<feature type="transmembrane region" description="Helical" evidence="1">
    <location>
        <begin position="47"/>
        <end position="65"/>
    </location>
</feature>
<evidence type="ECO:0000256" key="1">
    <source>
        <dbReference type="SAM" id="Phobius"/>
    </source>
</evidence>
<reference evidence="2" key="1">
    <citation type="journal article" date="2017" name="Genetica">
        <title>Complete mitochondrial genome of Taharana fasciana (Insecta, Hemiptera: Cicadellidae) and comparison with other Cicadellidae insects.</title>
        <authorList>
            <person name="Wang J."/>
            <person name="Li H."/>
            <person name="Dai R."/>
        </authorList>
    </citation>
    <scope>NUCLEOTIDE SEQUENCE</scope>
</reference>
<keyword evidence="1" id="KW-0472">Membrane</keyword>
<feature type="transmembrane region" description="Helical" evidence="1">
    <location>
        <begin position="12"/>
        <end position="35"/>
    </location>
</feature>
<geneLocation type="mitochondrion" evidence="2"/>
<proteinExistence type="predicted"/>
<reference evidence="2" key="2">
    <citation type="submission" date="2017-04" db="EMBL/GenBank/DDBJ databases">
        <authorList>
            <person name="Afonso C.L."/>
            <person name="Miller P.J."/>
            <person name="Scott M.A."/>
            <person name="Spackman E."/>
            <person name="Goraichik I."/>
            <person name="Dimitrov K.M."/>
            <person name="Suarez D.L."/>
            <person name="Swayne D.E."/>
        </authorList>
    </citation>
    <scope>NUCLEOTIDE SEQUENCE</scope>
</reference>
<gene>
    <name evidence="2" type="primary">ND6</name>
</gene>
<keyword evidence="2" id="KW-0496">Mitochondrion</keyword>
<dbReference type="AlphaFoldDB" id="A0A343K3Y2"/>
<keyword evidence="1" id="KW-1133">Transmembrane helix</keyword>
<dbReference type="EMBL" id="KY886913">
    <property type="protein sequence ID" value="ATD51680.1"/>
    <property type="molecule type" value="Genomic_DNA"/>
</dbReference>
<feature type="transmembrane region" description="Helical" evidence="1">
    <location>
        <begin position="126"/>
        <end position="147"/>
    </location>
</feature>
<protein>
    <submittedName>
        <fullName evidence="2">NADH dehydrogenase subunit 6</fullName>
    </submittedName>
</protein>
<name>A0A343K3Y2_TAHFA</name>
<accession>A0A343K3Y2</accession>
<feature type="transmembrane region" description="Helical" evidence="1">
    <location>
        <begin position="77"/>
        <end position="94"/>
    </location>
</feature>
<evidence type="ECO:0000313" key="2">
    <source>
        <dbReference type="EMBL" id="ATD51680.1"/>
    </source>
</evidence>